<evidence type="ECO:0000313" key="1">
    <source>
        <dbReference type="Proteomes" id="UP000887576"/>
    </source>
</evidence>
<reference evidence="2" key="1">
    <citation type="submission" date="2022-11" db="UniProtKB">
        <authorList>
            <consortium name="WormBaseParasite"/>
        </authorList>
    </citation>
    <scope>IDENTIFICATION</scope>
</reference>
<protein>
    <submittedName>
        <fullName evidence="2">UDP-glucose--hexose-1-phosphate uridylyltransferase</fullName>
    </submittedName>
</protein>
<name>A0AC34PVZ3_9BILA</name>
<accession>A0AC34PVZ3</accession>
<dbReference type="WBParaSite" id="JU765_v2.g10540.t1">
    <property type="protein sequence ID" value="JU765_v2.g10540.t1"/>
    <property type="gene ID" value="JU765_v2.g10540"/>
</dbReference>
<organism evidence="1 2">
    <name type="scientific">Panagrolaimus sp. JU765</name>
    <dbReference type="NCBI Taxonomy" id="591449"/>
    <lineage>
        <taxon>Eukaryota</taxon>
        <taxon>Metazoa</taxon>
        <taxon>Ecdysozoa</taxon>
        <taxon>Nematoda</taxon>
        <taxon>Chromadorea</taxon>
        <taxon>Rhabditida</taxon>
        <taxon>Tylenchina</taxon>
        <taxon>Panagrolaimomorpha</taxon>
        <taxon>Panagrolaimoidea</taxon>
        <taxon>Panagrolaimidae</taxon>
        <taxon>Panagrolaimus</taxon>
    </lineage>
</organism>
<evidence type="ECO:0000313" key="2">
    <source>
        <dbReference type="WBParaSite" id="JU765_v2.g10540.t1"/>
    </source>
</evidence>
<dbReference type="Proteomes" id="UP000887576">
    <property type="component" value="Unplaced"/>
</dbReference>
<sequence>MFELGSHRRFNPLLGEWIVVCKDRLNRPWKGAIEETASEAKKDDGNTNYLAPGGIRANGMKTPDYKNTFVFENDFPAFNKKEKDGSVENVIENVDDLFITQKSFGITKVVCFHPDSTKRQVFMTDEENEAVVQTFIDQLSQMKADYDWIQIFENHGQIVGCSNPHPHCQIWATTYLPNNPERKDKNQKAYFDKNGRQMLLDYLAKEQQKKERIVLSNDHWTVVVPFWAYWPFETMLLPNRHVKRLDELTQSEIKDLAKITKQLLIRYDNIFKCDFPFLFGWHGAPTGKLLNENHDHWQLHAVYYPPLVRSATIKKFLAGYEVMCEPQRDFTPEKAAEILRAQSASHYTENTA</sequence>
<proteinExistence type="predicted"/>